<keyword evidence="6" id="KW-1185">Reference proteome</keyword>
<dbReference type="EMBL" id="CP009245">
    <property type="protein sequence ID" value="APT83858.1"/>
    <property type="molecule type" value="Genomic_DNA"/>
</dbReference>
<accession>A0A1L7CDE6</accession>
<feature type="chain" id="PRO_5012882745" evidence="2">
    <location>
        <begin position="33"/>
        <end position="1659"/>
    </location>
</feature>
<dbReference type="SUPFAM" id="SSF75011">
    <property type="entry name" value="3-carboxy-cis,cis-mucoante lactonizing enzyme"/>
    <property type="match status" value="1"/>
</dbReference>
<dbReference type="InterPro" id="IPR015943">
    <property type="entry name" value="WD40/YVTN_repeat-like_dom_sf"/>
</dbReference>
<evidence type="ECO:0000313" key="6">
    <source>
        <dbReference type="Proteomes" id="UP000185478"/>
    </source>
</evidence>
<dbReference type="Gene3D" id="2.130.10.10">
    <property type="entry name" value="YVTN repeat-like/Quinoprotein amine dehydrogenase"/>
    <property type="match status" value="1"/>
</dbReference>
<evidence type="ECO:0000256" key="2">
    <source>
        <dbReference type="SAM" id="SignalP"/>
    </source>
</evidence>
<protein>
    <submittedName>
        <fullName evidence="5">Uncharacterized protein</fullName>
    </submittedName>
</protein>
<evidence type="ECO:0000259" key="4">
    <source>
        <dbReference type="Pfam" id="PF19403"/>
    </source>
</evidence>
<evidence type="ECO:0000313" key="5">
    <source>
        <dbReference type="EMBL" id="APT83858.1"/>
    </source>
</evidence>
<proteinExistence type="predicted"/>
<dbReference type="Pfam" id="PF19403">
    <property type="entry name" value="SpaA_2"/>
    <property type="match status" value="1"/>
</dbReference>
<keyword evidence="1" id="KW-1133">Transmembrane helix</keyword>
<keyword evidence="1" id="KW-0472">Membrane</keyword>
<feature type="domain" description="SpaA-like prealbumin fold" evidence="3">
    <location>
        <begin position="1482"/>
        <end position="1572"/>
    </location>
</feature>
<dbReference type="Gene3D" id="2.60.40.10">
    <property type="entry name" value="Immunoglobulins"/>
    <property type="match status" value="1"/>
</dbReference>
<dbReference type="GO" id="GO:0005975">
    <property type="term" value="P:carbohydrate metabolic process"/>
    <property type="evidence" value="ECO:0007669"/>
    <property type="project" value="UniProtKB-ARBA"/>
</dbReference>
<keyword evidence="1" id="KW-0812">Transmembrane</keyword>
<dbReference type="KEGG" id="caqu:CAQU_00775"/>
<feature type="domain" description="SpaA-like prealbumin fold" evidence="4">
    <location>
        <begin position="790"/>
        <end position="891"/>
    </location>
</feature>
<evidence type="ECO:0000259" key="3">
    <source>
        <dbReference type="Pfam" id="PF17802"/>
    </source>
</evidence>
<gene>
    <name evidence="5" type="ORF">CAQU_00775</name>
</gene>
<dbReference type="STRING" id="1431546.CAQU_00775"/>
<keyword evidence="2" id="KW-0732">Signal</keyword>
<evidence type="ECO:0000256" key="1">
    <source>
        <dbReference type="SAM" id="Phobius"/>
    </source>
</evidence>
<dbReference type="InterPro" id="IPR045826">
    <property type="entry name" value="SpaA_PFL_dom_2"/>
</dbReference>
<feature type="signal peptide" evidence="2">
    <location>
        <begin position="1"/>
        <end position="32"/>
    </location>
</feature>
<organism evidence="5 6">
    <name type="scientific">Corynebacterium aquilae DSM 44791</name>
    <dbReference type="NCBI Taxonomy" id="1431546"/>
    <lineage>
        <taxon>Bacteria</taxon>
        <taxon>Bacillati</taxon>
        <taxon>Actinomycetota</taxon>
        <taxon>Actinomycetes</taxon>
        <taxon>Mycobacteriales</taxon>
        <taxon>Corynebacteriaceae</taxon>
        <taxon>Corynebacterium</taxon>
    </lineage>
</organism>
<sequence length="1659" mass="174964">MRGIARRSLALASAFGVALGASLVVGPATVQAYTYAEIEPNSGASPTVATTMSHSFAEGVEPAPNAEFTYNGTATIGGLNEPGTAYSAKVSVSAGGVGSFKGDVTADSFKVDGDATVSKVEKDGDSYIATIDNLTGDTTVTFTHPGVVDSQAGPGMRVTGSMQARVDVTPTISYAGRGYIGFQGNNGTIADCEGSQVYQYEIGDSGAWLADIKFGDVEGKYKVMPDNGALKPASQAEVLNYTKNTINIQTADGRDITGEIMDMSKYNPDDPSKPFAPGNASAYPNTRWVDSVNFPYDPATWTGKAWLPAGTVVTIDRGVTYGACTGNGISTDLTAKRELGVNMDIARVNTSETDLAVDSFTLPGEVAPRDLCEDLVYSNGDSTKATVKLGQATLLPNGKLAAKLVGTTEVGTEAIAIPHAKEYHNRIYYLTKSHGLYYYDANDGSNNFVGTIFKFDQEKNKQPFAAAFDQNDQLIFMANTKLKTWYSLDVLSGSTRPVEYPYKPTNLTPNSYVRDIAFDKAGNAYFTANASNTDDTGVQLYKLPVGTTKAIKLGSPESGSVNGLAFGKDGKLYAGSGNNIWRVDTETGELTKVPWNNGGPSGIGDLTSCNYDVPEPPTGGTPEFSVEKSAIDPSTGAVVKAGESAGNGVTIAQNGTGTVQYLVTVTNKGSGAGTPEAITDNISVPAGFKVENVQIKDLSKASDNVSDQGNKTELTLQAGELGGTNNSQSWLITVKVKADDPASIDWSAIGECNTEGAGQPGTGFFNSVTMTDDKDGDENNDACVPVNPKGKLILKKRIIDSSTGAEVAPEDLDKFNLSASNIANDPSGVVGTNGATAAVNPGTYQLAESPKDNGETTGYYQFGAWECDGGELNAPESQIKVAANETVTCTVTNTRTPKVHIEKFANDATEDNPHKGKPVVADADGNVDMVYKVVVTNDSNFAGNVGAISDTFGIPAGMEWRTGANATVAEAEGVQQGTTVGLKSEITEAELEDYEISSGVNSKRFDLNIAEGITDMGPGTHTYIVTVPLRITASPTTEEGKQQLATLGECEDKSTENGTKHTTTAKGVANRTTLIGEDYTYNSEGSIKDNVACIPVVLPKVHVEKLAADPSDGNSHIGKPIAVPKNGEFTTSYKIVVTNNTDSDEPVTTGAITDTFTVPEGLVWDGSKKATVTDDNADTADANGAAEGLVTELSQEQLAGGAEIATKVVNLPKDATHTFTITIPLKLDTADSGKENPDQPGTNLTNAQANESKLGTCEDNPESLTPGVTTKTSGIANQVSLVGEDQTYNDKTWEKDNIACVPIELPGTWKVQKEAKTDDGWAAKGAPIKAGTTQTGYEVTTTYRVRVTNNGSKAGTHPEIYDNPSLPSPWNIDSVKIAKTEADLASAPALEAEEKGYKIPFTESVEGFRSAEYFIQVHATADNVLPEEWEKIGECNVEKGGNAKLGAFNKVTMEDDTDGEDNNDACVPVTPGESPKVPGPSIEKTDINGTPVAGAVFALYDQDPSGAVEPIEVLQGTDGSEKWDATTKPASKFTMETKLERGKTYWIKELKSPSSEYTLLPVPLKFIAKDTSVYVPMDGMNEAPGVCPDSKPDCSEEEKTRTIDGGTYTLTGNVLKVADPRAGELPKAGGIGHWTLAGGAGVLIMVSLMFMFRANPRRN</sequence>
<feature type="transmembrane region" description="Helical" evidence="1">
    <location>
        <begin position="1631"/>
        <end position="1652"/>
    </location>
</feature>
<name>A0A1L7CDE6_9CORY</name>
<dbReference type="InterPro" id="IPR041033">
    <property type="entry name" value="SpaA_PFL_dom_1"/>
</dbReference>
<dbReference type="Pfam" id="PF17802">
    <property type="entry name" value="SpaA"/>
    <property type="match status" value="1"/>
</dbReference>
<dbReference type="Proteomes" id="UP000185478">
    <property type="component" value="Chromosome"/>
</dbReference>
<reference evidence="5 6" key="1">
    <citation type="submission" date="2014-08" db="EMBL/GenBank/DDBJ databases">
        <title>Complete genome sequence of Corynebacterium aquilae S-613T(T) (=DSM 44791(T)), isolated from the choana of a healthy golden eagle.</title>
        <authorList>
            <person name="Ruckert C."/>
            <person name="Albersmeier A."/>
            <person name="Winkler A."/>
            <person name="Kalinowski J."/>
        </authorList>
    </citation>
    <scope>NUCLEOTIDE SEQUENCE [LARGE SCALE GENOMIC DNA]</scope>
    <source>
        <strain evidence="5 6">S-613</strain>
    </source>
</reference>
<dbReference type="InterPro" id="IPR013783">
    <property type="entry name" value="Ig-like_fold"/>
</dbReference>